<reference evidence="2 3" key="1">
    <citation type="submission" date="2018-09" db="EMBL/GenBank/DDBJ databases">
        <title>Characterization of the phylogenetic diversity of five novel species belonging to the genus Bifidobacterium.</title>
        <authorList>
            <person name="Lugli G.A."/>
            <person name="Duranti S."/>
            <person name="Milani C."/>
        </authorList>
    </citation>
    <scope>NUCLEOTIDE SEQUENCE [LARGE SCALE GENOMIC DNA]</scope>
    <source>
        <strain evidence="2 3">2028B</strain>
    </source>
</reference>
<proteinExistence type="predicted"/>
<evidence type="ECO:0000313" key="3">
    <source>
        <dbReference type="Proteomes" id="UP000288607"/>
    </source>
</evidence>
<feature type="region of interest" description="Disordered" evidence="1">
    <location>
        <begin position="211"/>
        <end position="233"/>
    </location>
</feature>
<comment type="caution">
    <text evidence="2">The sequence shown here is derived from an EMBL/GenBank/DDBJ whole genome shotgun (WGS) entry which is preliminary data.</text>
</comment>
<feature type="compositionally biased region" description="Low complexity" evidence="1">
    <location>
        <begin position="220"/>
        <end position="233"/>
    </location>
</feature>
<protein>
    <submittedName>
        <fullName evidence="2">Uncharacterized protein</fullName>
    </submittedName>
</protein>
<gene>
    <name evidence="2" type="ORF">D2E23_2254</name>
</gene>
<feature type="region of interest" description="Disordered" evidence="1">
    <location>
        <begin position="152"/>
        <end position="183"/>
    </location>
</feature>
<evidence type="ECO:0000313" key="2">
    <source>
        <dbReference type="EMBL" id="RSX47119.1"/>
    </source>
</evidence>
<keyword evidence="3" id="KW-1185">Reference proteome</keyword>
<evidence type="ECO:0000256" key="1">
    <source>
        <dbReference type="SAM" id="MobiDB-lite"/>
    </source>
</evidence>
<feature type="compositionally biased region" description="Polar residues" evidence="1">
    <location>
        <begin position="158"/>
        <end position="176"/>
    </location>
</feature>
<sequence length="233" mass="25616">MRPTAIQASIRPYRASVTPKVQKRCPGRASRLYGPARGRFHPIATGFPAYPNSTAVPSDTVGVRMVDTGLSKPSRTERTGRRMHAGTGVHNLFTFNAQNFSFTLRSRDQKIPDNRWNSNDYRSYPHFLIFSNFLVSVYLSIGDPRSALLPQGLRGHVGTQSPSKGTQSPSKGTQSPSPVPKVHRKGVDFRYLDPWTLGTFVVKYLKSTLKNVGNKGNPRTAPTAGGTATTKTE</sequence>
<name>A0A430F6G9_9BIFI</name>
<organism evidence="2 3">
    <name type="scientific">Bifidobacterium callimiconis</name>
    <dbReference type="NCBI Taxonomy" id="2306973"/>
    <lineage>
        <taxon>Bacteria</taxon>
        <taxon>Bacillati</taxon>
        <taxon>Actinomycetota</taxon>
        <taxon>Actinomycetes</taxon>
        <taxon>Bifidobacteriales</taxon>
        <taxon>Bifidobacteriaceae</taxon>
        <taxon>Bifidobacterium</taxon>
    </lineage>
</organism>
<dbReference type="Proteomes" id="UP000288607">
    <property type="component" value="Unassembled WGS sequence"/>
</dbReference>
<accession>A0A430F6G9</accession>
<dbReference type="EMBL" id="QXGJ01000029">
    <property type="protein sequence ID" value="RSX47119.1"/>
    <property type="molecule type" value="Genomic_DNA"/>
</dbReference>
<dbReference type="AlphaFoldDB" id="A0A430F6G9"/>